<reference evidence="7 8" key="1">
    <citation type="submission" date="2016-10" db="EMBL/GenBank/DDBJ databases">
        <authorList>
            <person name="de Groot N.N."/>
        </authorList>
    </citation>
    <scope>NUCLEOTIDE SEQUENCE [LARGE SCALE GENOMIC DNA]</scope>
    <source>
        <strain evidence="7 8">Nm1</strain>
    </source>
</reference>
<evidence type="ECO:0000256" key="2">
    <source>
        <dbReference type="ARBA" id="ARBA00023136"/>
    </source>
</evidence>
<dbReference type="STRING" id="44576.SAMN05421881_100442"/>
<dbReference type="HAMAP" id="MF_01186">
    <property type="entry name" value="LPS_assembly_LptE"/>
    <property type="match status" value="1"/>
</dbReference>
<keyword evidence="8" id="KW-1185">Reference proteome</keyword>
<keyword evidence="4 6" id="KW-0998">Cell outer membrane</keyword>
<protein>
    <recommendedName>
        <fullName evidence="6">LPS-assembly lipoprotein LptE</fullName>
    </recommendedName>
</protein>
<keyword evidence="1 6" id="KW-0732">Signal</keyword>
<dbReference type="PROSITE" id="PS51257">
    <property type="entry name" value="PROKAR_LIPOPROTEIN"/>
    <property type="match status" value="1"/>
</dbReference>
<dbReference type="Pfam" id="PF04390">
    <property type="entry name" value="LptE"/>
    <property type="match status" value="1"/>
</dbReference>
<gene>
    <name evidence="6" type="primary">lptE</name>
    <name evidence="7" type="ORF">SAMN05421881_100442</name>
</gene>
<keyword evidence="3 6" id="KW-0564">Palmitate</keyword>
<evidence type="ECO:0000313" key="8">
    <source>
        <dbReference type="Proteomes" id="UP000198640"/>
    </source>
</evidence>
<comment type="subunit">
    <text evidence="6">Component of the lipopolysaccharide transport and assembly complex. Interacts with LptD.</text>
</comment>
<dbReference type="GO" id="GO:0009279">
    <property type="term" value="C:cell outer membrane"/>
    <property type="evidence" value="ECO:0007669"/>
    <property type="project" value="UniProtKB-SubCell"/>
</dbReference>
<keyword evidence="2 6" id="KW-0472">Membrane</keyword>
<evidence type="ECO:0000256" key="4">
    <source>
        <dbReference type="ARBA" id="ARBA00023237"/>
    </source>
</evidence>
<dbReference type="GO" id="GO:0015920">
    <property type="term" value="P:lipopolysaccharide transport"/>
    <property type="evidence" value="ECO:0007669"/>
    <property type="project" value="TreeGrafter"/>
</dbReference>
<dbReference type="EMBL" id="FNOY01000004">
    <property type="protein sequence ID" value="SDX60964.1"/>
    <property type="molecule type" value="Genomic_DNA"/>
</dbReference>
<comment type="subcellular location">
    <subcellularLocation>
        <location evidence="6">Cell outer membrane</location>
        <topology evidence="6">Lipid-anchor</topology>
    </subcellularLocation>
</comment>
<sequence>MPRLSFVLLVFLVATLAACGFQLRGEVAELPFERVYITAPAGLTIGSDLERAINTHTRAQVVKKMEKAEVVIQIISAINEKRILSLSGGGRVREFELGYRVATRLLDPSGAELLTLNEIRLTRILPFLDAQVLAKVAEEEMLYKDMQNDAVQQIIRQISAINPG</sequence>
<dbReference type="InterPro" id="IPR007485">
    <property type="entry name" value="LPS_assembly_LptE"/>
</dbReference>
<dbReference type="PANTHER" id="PTHR38098">
    <property type="entry name" value="LPS-ASSEMBLY LIPOPROTEIN LPTE"/>
    <property type="match status" value="1"/>
</dbReference>
<evidence type="ECO:0000313" key="7">
    <source>
        <dbReference type="EMBL" id="SDX60964.1"/>
    </source>
</evidence>
<comment type="function">
    <text evidence="6">Together with LptD, is involved in the assembly of lipopolysaccharide (LPS) at the surface of the outer membrane. Required for the proper assembly of LptD. Binds LPS and may serve as the LPS recognition site at the outer membrane.</text>
</comment>
<evidence type="ECO:0000256" key="5">
    <source>
        <dbReference type="ARBA" id="ARBA00023288"/>
    </source>
</evidence>
<dbReference type="GO" id="GO:0043165">
    <property type="term" value="P:Gram-negative-bacterium-type cell outer membrane assembly"/>
    <property type="evidence" value="ECO:0007669"/>
    <property type="project" value="UniProtKB-UniRule"/>
</dbReference>
<keyword evidence="5 6" id="KW-0449">Lipoprotein</keyword>
<dbReference type="GO" id="GO:0001530">
    <property type="term" value="F:lipopolysaccharide binding"/>
    <property type="evidence" value="ECO:0007669"/>
    <property type="project" value="TreeGrafter"/>
</dbReference>
<dbReference type="Gene3D" id="3.30.160.150">
    <property type="entry name" value="Lipoprotein like domain"/>
    <property type="match status" value="1"/>
</dbReference>
<evidence type="ECO:0000256" key="1">
    <source>
        <dbReference type="ARBA" id="ARBA00022729"/>
    </source>
</evidence>
<evidence type="ECO:0000256" key="3">
    <source>
        <dbReference type="ARBA" id="ARBA00023139"/>
    </source>
</evidence>
<accession>A0A1H3D5D2</accession>
<dbReference type="RefSeq" id="WP_090411517.1">
    <property type="nucleotide sequence ID" value="NZ_FNOY01000004.1"/>
</dbReference>
<proteinExistence type="inferred from homology"/>
<dbReference type="Proteomes" id="UP000198640">
    <property type="component" value="Unassembled WGS sequence"/>
</dbReference>
<dbReference type="AlphaFoldDB" id="A0A1H3D5D2"/>
<dbReference type="PANTHER" id="PTHR38098:SF1">
    <property type="entry name" value="LPS-ASSEMBLY LIPOPROTEIN LPTE"/>
    <property type="match status" value="1"/>
</dbReference>
<name>A0A1H3D5D2_9PROT</name>
<organism evidence="7 8">
    <name type="scientific">Nitrosomonas halophila</name>
    <dbReference type="NCBI Taxonomy" id="44576"/>
    <lineage>
        <taxon>Bacteria</taxon>
        <taxon>Pseudomonadati</taxon>
        <taxon>Pseudomonadota</taxon>
        <taxon>Betaproteobacteria</taxon>
        <taxon>Nitrosomonadales</taxon>
        <taxon>Nitrosomonadaceae</taxon>
        <taxon>Nitrosomonas</taxon>
    </lineage>
</organism>
<comment type="similarity">
    <text evidence="6">Belongs to the LptE lipoprotein family.</text>
</comment>
<dbReference type="OrthoDB" id="5298094at2"/>
<dbReference type="GO" id="GO:1990351">
    <property type="term" value="C:transporter complex"/>
    <property type="evidence" value="ECO:0007669"/>
    <property type="project" value="TreeGrafter"/>
</dbReference>
<evidence type="ECO:0000256" key="6">
    <source>
        <dbReference type="HAMAP-Rule" id="MF_01186"/>
    </source>
</evidence>